<dbReference type="InterPro" id="IPR036909">
    <property type="entry name" value="Cyt_c-like_dom_sf"/>
</dbReference>
<dbReference type="GO" id="GO:0020037">
    <property type="term" value="F:heme binding"/>
    <property type="evidence" value="ECO:0007669"/>
    <property type="project" value="InterPro"/>
</dbReference>
<proteinExistence type="predicted"/>
<dbReference type="SUPFAM" id="SSF46626">
    <property type="entry name" value="Cytochrome c"/>
    <property type="match status" value="1"/>
</dbReference>
<accession>A0A7W9WPI2</accession>
<evidence type="ECO:0000256" key="1">
    <source>
        <dbReference type="SAM" id="SignalP"/>
    </source>
</evidence>
<dbReference type="GO" id="GO:0009055">
    <property type="term" value="F:electron transfer activity"/>
    <property type="evidence" value="ECO:0007669"/>
    <property type="project" value="InterPro"/>
</dbReference>
<gene>
    <name evidence="2" type="ORF">HNR28_002545</name>
</gene>
<reference evidence="2 3" key="1">
    <citation type="submission" date="2020-08" db="EMBL/GenBank/DDBJ databases">
        <title>Genomic Encyclopedia of Type Strains, Phase IV (KMG-IV): sequencing the most valuable type-strain genomes for metagenomic binning, comparative biology and taxonomic classification.</title>
        <authorList>
            <person name="Goeker M."/>
        </authorList>
    </citation>
    <scope>NUCLEOTIDE SEQUENCE [LARGE SCALE GENOMIC DNA]</scope>
    <source>
        <strain evidence="2 3">DSM 12141</strain>
    </source>
</reference>
<keyword evidence="1" id="KW-0732">Signal</keyword>
<feature type="chain" id="PRO_5030860467" evidence="1">
    <location>
        <begin position="27"/>
        <end position="171"/>
    </location>
</feature>
<protein>
    <submittedName>
        <fullName evidence="2">Mono/diheme cytochrome c family protein</fullName>
    </submittedName>
</protein>
<comment type="caution">
    <text evidence="2">The sequence shown here is derived from an EMBL/GenBank/DDBJ whole genome shotgun (WGS) entry which is preliminary data.</text>
</comment>
<evidence type="ECO:0000313" key="2">
    <source>
        <dbReference type="EMBL" id="MBB6084499.1"/>
    </source>
</evidence>
<sequence length="171" mass="18363">MSKFTSALRTGLLPCLALALSAAAMAGEAGPARHAAIESMGASVSAYKDYMLNCGGCHRYDGEGVARNAVPSFRNSIGLFTRLPEGREYMIRVPGAAQSQLGNAELADVLNWMVANYSPDALAPDFRPFTAGEVGAARPYRFDDVVAERRRLEARLQQMGLTPAPYLYGSN</sequence>
<dbReference type="RefSeq" id="WP_052355984.1">
    <property type="nucleotide sequence ID" value="NZ_JACHIB010000015.1"/>
</dbReference>
<organism evidence="2 3">
    <name type="scientific">Castellaniella defragrans</name>
    <name type="common">Alcaligenes defragrans</name>
    <dbReference type="NCBI Taxonomy" id="75697"/>
    <lineage>
        <taxon>Bacteria</taxon>
        <taxon>Pseudomonadati</taxon>
        <taxon>Pseudomonadota</taxon>
        <taxon>Betaproteobacteria</taxon>
        <taxon>Burkholderiales</taxon>
        <taxon>Alcaligenaceae</taxon>
        <taxon>Castellaniella</taxon>
    </lineage>
</organism>
<dbReference type="EMBL" id="JACHIB010000015">
    <property type="protein sequence ID" value="MBB6084499.1"/>
    <property type="molecule type" value="Genomic_DNA"/>
</dbReference>
<evidence type="ECO:0000313" key="3">
    <source>
        <dbReference type="Proteomes" id="UP000541136"/>
    </source>
</evidence>
<name>A0A7W9WPI2_CASDE</name>
<feature type="signal peptide" evidence="1">
    <location>
        <begin position="1"/>
        <end position="26"/>
    </location>
</feature>
<dbReference type="AlphaFoldDB" id="A0A7W9WPI2"/>
<dbReference type="Proteomes" id="UP000541136">
    <property type="component" value="Unassembled WGS sequence"/>
</dbReference>